<sequence length="201" mass="20856">MAMLTSAMAAVDQARTDATAALERHVERARAVASDAVEHARGSVVSLSTAPPAPCSVCGQSTRGGDGGACGDVGEMAGKTGTKRCFSCLTEPERDELVIAVKQQHLAVDSFFAGEPPPKHEEPSESVVEKAHRLGALALGGAAEIIGWLPVVGSVTKSTVKVLHKVVKFGPLAMYSAELVETLQLLVVMANRSGIAKGEEP</sequence>
<evidence type="ECO:0000313" key="1">
    <source>
        <dbReference type="EMBL" id="CAJ1407667.1"/>
    </source>
</evidence>
<dbReference type="AlphaFoldDB" id="A0AA36JL93"/>
<gene>
    <name evidence="1" type="ORF">EVOR1521_LOCUS29308</name>
</gene>
<protein>
    <submittedName>
        <fullName evidence="1">Uncharacterized protein</fullName>
    </submittedName>
</protein>
<evidence type="ECO:0000313" key="2">
    <source>
        <dbReference type="Proteomes" id="UP001178507"/>
    </source>
</evidence>
<keyword evidence="2" id="KW-1185">Reference proteome</keyword>
<dbReference type="Proteomes" id="UP001178507">
    <property type="component" value="Unassembled WGS sequence"/>
</dbReference>
<dbReference type="EMBL" id="CAUJNA010003683">
    <property type="protein sequence ID" value="CAJ1407667.1"/>
    <property type="molecule type" value="Genomic_DNA"/>
</dbReference>
<accession>A0AA36JL93</accession>
<organism evidence="1 2">
    <name type="scientific">Effrenium voratum</name>
    <dbReference type="NCBI Taxonomy" id="2562239"/>
    <lineage>
        <taxon>Eukaryota</taxon>
        <taxon>Sar</taxon>
        <taxon>Alveolata</taxon>
        <taxon>Dinophyceae</taxon>
        <taxon>Suessiales</taxon>
        <taxon>Symbiodiniaceae</taxon>
        <taxon>Effrenium</taxon>
    </lineage>
</organism>
<comment type="caution">
    <text evidence="1">The sequence shown here is derived from an EMBL/GenBank/DDBJ whole genome shotgun (WGS) entry which is preliminary data.</text>
</comment>
<proteinExistence type="predicted"/>
<name>A0AA36JL93_9DINO</name>
<reference evidence="1" key="1">
    <citation type="submission" date="2023-08" db="EMBL/GenBank/DDBJ databases">
        <authorList>
            <person name="Chen Y."/>
            <person name="Shah S."/>
            <person name="Dougan E. K."/>
            <person name="Thang M."/>
            <person name="Chan C."/>
        </authorList>
    </citation>
    <scope>NUCLEOTIDE SEQUENCE</scope>
</reference>